<organism evidence="10 11">
    <name type="scientific">Homarus americanus</name>
    <name type="common">American lobster</name>
    <dbReference type="NCBI Taxonomy" id="6706"/>
    <lineage>
        <taxon>Eukaryota</taxon>
        <taxon>Metazoa</taxon>
        <taxon>Ecdysozoa</taxon>
        <taxon>Arthropoda</taxon>
        <taxon>Crustacea</taxon>
        <taxon>Multicrustacea</taxon>
        <taxon>Malacostraca</taxon>
        <taxon>Eumalacostraca</taxon>
        <taxon>Eucarida</taxon>
        <taxon>Decapoda</taxon>
        <taxon>Pleocyemata</taxon>
        <taxon>Astacidea</taxon>
        <taxon>Nephropoidea</taxon>
        <taxon>Nephropidae</taxon>
        <taxon>Homarus</taxon>
    </lineage>
</organism>
<evidence type="ECO:0000256" key="2">
    <source>
        <dbReference type="ARBA" id="ARBA00005869"/>
    </source>
</evidence>
<dbReference type="AlphaFoldDB" id="A0A8J5JY11"/>
<keyword evidence="5 8" id="KW-0560">Oxidoreductase</keyword>
<keyword evidence="4 8" id="KW-0274">FAD</keyword>
<name>A0A8J5JY11_HOMAM</name>
<dbReference type="EMBL" id="JAHLQT010025476">
    <property type="protein sequence ID" value="KAG7164486.1"/>
    <property type="molecule type" value="Genomic_DNA"/>
</dbReference>
<evidence type="ECO:0000256" key="3">
    <source>
        <dbReference type="ARBA" id="ARBA00022630"/>
    </source>
</evidence>
<keyword evidence="3 8" id="KW-0285">Flavoprotein</keyword>
<comment type="caution">
    <text evidence="10">The sequence shown here is derived from an EMBL/GenBank/DDBJ whole genome shotgun (WGS) entry which is preliminary data.</text>
</comment>
<comment type="catalytic activity">
    <reaction evidence="7">
        <text>trans-4-hydroxy-L-proline + a quinone = (3R,5S)-1-pyrroline-3-hydroxy-5-carboxylate + a quinol + H(+)</text>
        <dbReference type="Rhea" id="RHEA:52512"/>
        <dbReference type="ChEBI" id="CHEBI:15378"/>
        <dbReference type="ChEBI" id="CHEBI:24646"/>
        <dbReference type="ChEBI" id="CHEBI:58375"/>
        <dbReference type="ChEBI" id="CHEBI:62612"/>
        <dbReference type="ChEBI" id="CHEBI:132124"/>
        <dbReference type="EC" id="1.5.5.3"/>
    </reaction>
</comment>
<dbReference type="InterPro" id="IPR015659">
    <property type="entry name" value="Proline_oxidase"/>
</dbReference>
<dbReference type="PANTHER" id="PTHR13914">
    <property type="entry name" value="PROLINE OXIDASE"/>
    <property type="match status" value="1"/>
</dbReference>
<evidence type="ECO:0000259" key="9">
    <source>
        <dbReference type="Pfam" id="PF01619"/>
    </source>
</evidence>
<evidence type="ECO:0000313" key="11">
    <source>
        <dbReference type="Proteomes" id="UP000747542"/>
    </source>
</evidence>
<comment type="function">
    <text evidence="8">Converts proline to delta-1-pyrroline-5-carboxylate.</text>
</comment>
<gene>
    <name evidence="10" type="primary">prodh2-L</name>
    <name evidence="10" type="ORF">Hamer_G003695</name>
</gene>
<evidence type="ECO:0000256" key="5">
    <source>
        <dbReference type="ARBA" id="ARBA00023002"/>
    </source>
</evidence>
<accession>A0A8J5JY11</accession>
<reference evidence="10" key="1">
    <citation type="journal article" date="2021" name="Sci. Adv.">
        <title>The American lobster genome reveals insights on longevity, neural, and immune adaptations.</title>
        <authorList>
            <person name="Polinski J.M."/>
            <person name="Zimin A.V."/>
            <person name="Clark K.F."/>
            <person name="Kohn A.B."/>
            <person name="Sadowski N."/>
            <person name="Timp W."/>
            <person name="Ptitsyn A."/>
            <person name="Khanna P."/>
            <person name="Romanova D.Y."/>
            <person name="Williams P."/>
            <person name="Greenwood S.J."/>
            <person name="Moroz L.L."/>
            <person name="Walt D.R."/>
            <person name="Bodnar A.G."/>
        </authorList>
    </citation>
    <scope>NUCLEOTIDE SEQUENCE</scope>
    <source>
        <strain evidence="10">GMGI-L3</strain>
    </source>
</reference>
<proteinExistence type="inferred from homology"/>
<dbReference type="InterPro" id="IPR002872">
    <property type="entry name" value="Proline_DH_dom"/>
</dbReference>
<evidence type="ECO:0000256" key="6">
    <source>
        <dbReference type="ARBA" id="ARBA00023062"/>
    </source>
</evidence>
<comment type="similarity">
    <text evidence="2 8">Belongs to the proline oxidase family.</text>
</comment>
<dbReference type="Gene3D" id="3.20.20.220">
    <property type="match status" value="1"/>
</dbReference>
<keyword evidence="6 8" id="KW-0642">Proline metabolism</keyword>
<comment type="cofactor">
    <cofactor evidence="1 8">
        <name>FAD</name>
        <dbReference type="ChEBI" id="CHEBI:57692"/>
    </cofactor>
</comment>
<dbReference type="Pfam" id="PF01619">
    <property type="entry name" value="Pro_dh"/>
    <property type="match status" value="1"/>
</dbReference>
<comment type="catalytic activity">
    <reaction evidence="8">
        <text>L-proline + a quinone = (S)-1-pyrroline-5-carboxylate + a quinol + H(+)</text>
        <dbReference type="Rhea" id="RHEA:23784"/>
        <dbReference type="ChEBI" id="CHEBI:15378"/>
        <dbReference type="ChEBI" id="CHEBI:17388"/>
        <dbReference type="ChEBI" id="CHEBI:24646"/>
        <dbReference type="ChEBI" id="CHEBI:60039"/>
        <dbReference type="ChEBI" id="CHEBI:132124"/>
        <dbReference type="EC" id="1.5.5.2"/>
    </reaction>
</comment>
<sequence length="468" mass="50803">MLVTSCRLAFSLLRRLPSLRGVGVYGVGVCNLGTVAGGKYQQAHVSVTASADPSTTHPGQDEVKKSAALQLNFGNHKTAFKHKTTRELLRGLVVLHSCAVDTLVNHSHKLLSLGERLLGERLLGYMVAPFYNQFVAGDSGQELGVVSQRLASVGVRLMVAPMLETDVGEGHDARVSTAYQSLSMAERVEAVRVVAALLVEVGSDGHTTTSSHLLHPLQLKESDALELIDSLPRLYKLGAQCVLQDVVLAVDAEYTYTNPAINLLSLAMMKVFNNPTPIIWNTYQGYLKAGRENLEHDLGVVRALGGNVGFGAKLVRGAYLERERSLAQEKGYPDPVNNTYEDTAAVYTSMVEVMLQEVAAEAESRAVVVATHNEASVKHAAGRLEQLRLDPQAGNVVFGQVYGMAENISVPLAASGFLVFKSVPSGSMSEVMPYLSRRANENRAVLRGARRERQLLTRELLSRLPFSR</sequence>
<dbReference type="PANTHER" id="PTHR13914:SF29">
    <property type="entry name" value="HYDROXYPROLINE DEHYDROGENASE"/>
    <property type="match status" value="1"/>
</dbReference>
<dbReference type="Proteomes" id="UP000747542">
    <property type="component" value="Unassembled WGS sequence"/>
</dbReference>
<evidence type="ECO:0000313" key="10">
    <source>
        <dbReference type="EMBL" id="KAG7164486.1"/>
    </source>
</evidence>
<dbReference type="SUPFAM" id="SSF51730">
    <property type="entry name" value="FAD-linked oxidoreductase"/>
    <property type="match status" value="1"/>
</dbReference>
<evidence type="ECO:0000256" key="4">
    <source>
        <dbReference type="ARBA" id="ARBA00022827"/>
    </source>
</evidence>
<dbReference type="GO" id="GO:0004657">
    <property type="term" value="F:proline dehydrogenase activity"/>
    <property type="evidence" value="ECO:0007669"/>
    <property type="project" value="UniProtKB-EC"/>
</dbReference>
<dbReference type="GO" id="GO:0005739">
    <property type="term" value="C:mitochondrion"/>
    <property type="evidence" value="ECO:0007669"/>
    <property type="project" value="TreeGrafter"/>
</dbReference>
<dbReference type="EC" id="1.5.5.2" evidence="8"/>
<protein>
    <recommendedName>
        <fullName evidence="8">Proline dehydrogenase</fullName>
        <ecNumber evidence="8">1.5.5.2</ecNumber>
    </recommendedName>
</protein>
<evidence type="ECO:0000256" key="1">
    <source>
        <dbReference type="ARBA" id="ARBA00001974"/>
    </source>
</evidence>
<evidence type="ECO:0000256" key="8">
    <source>
        <dbReference type="RuleBase" id="RU364054"/>
    </source>
</evidence>
<keyword evidence="11" id="KW-1185">Reference proteome</keyword>
<dbReference type="InterPro" id="IPR029041">
    <property type="entry name" value="FAD-linked_oxidoreductase-like"/>
</dbReference>
<evidence type="ECO:0000256" key="7">
    <source>
        <dbReference type="ARBA" id="ARBA00048242"/>
    </source>
</evidence>
<dbReference type="GO" id="GO:0010133">
    <property type="term" value="P:L-proline catabolic process to L-glutamate"/>
    <property type="evidence" value="ECO:0007669"/>
    <property type="project" value="TreeGrafter"/>
</dbReference>
<feature type="domain" description="Proline dehydrogenase" evidence="9">
    <location>
        <begin position="201"/>
        <end position="446"/>
    </location>
</feature>
<dbReference type="GO" id="GO:0071949">
    <property type="term" value="F:FAD binding"/>
    <property type="evidence" value="ECO:0007669"/>
    <property type="project" value="TreeGrafter"/>
</dbReference>